<dbReference type="CDD" id="cd16433">
    <property type="entry name" value="CheB"/>
    <property type="match status" value="1"/>
</dbReference>
<evidence type="ECO:0000256" key="3">
    <source>
        <dbReference type="ARBA" id="ARBA00048267"/>
    </source>
</evidence>
<dbReference type="AlphaFoldDB" id="A0A158F5E3"/>
<keyword evidence="1 4" id="KW-0378">Hydrolase</keyword>
<dbReference type="GO" id="GO:0006935">
    <property type="term" value="P:chemotaxis"/>
    <property type="evidence" value="ECO:0007669"/>
    <property type="project" value="UniProtKB-UniRule"/>
</dbReference>
<dbReference type="RefSeq" id="WP_087654505.1">
    <property type="nucleotide sequence ID" value="NZ_FCOL02000001.1"/>
</dbReference>
<dbReference type="EC" id="3.1.1.61" evidence="2"/>
<dbReference type="GO" id="GO:0008984">
    <property type="term" value="F:protein-glutamate methylesterase activity"/>
    <property type="evidence" value="ECO:0007669"/>
    <property type="project" value="UniProtKB-EC"/>
</dbReference>
<evidence type="ECO:0000313" key="7">
    <source>
        <dbReference type="Proteomes" id="UP000054925"/>
    </source>
</evidence>
<evidence type="ECO:0000256" key="2">
    <source>
        <dbReference type="ARBA" id="ARBA00039140"/>
    </source>
</evidence>
<accession>A0A158F5E3</accession>
<dbReference type="SUPFAM" id="SSF52738">
    <property type="entry name" value="Methylesterase CheB, C-terminal domain"/>
    <property type="match status" value="1"/>
</dbReference>
<dbReference type="GO" id="GO:0000156">
    <property type="term" value="F:phosphorelay response regulator activity"/>
    <property type="evidence" value="ECO:0007669"/>
    <property type="project" value="InterPro"/>
</dbReference>
<reference evidence="6" key="1">
    <citation type="submission" date="2016-01" db="EMBL/GenBank/DDBJ databases">
        <authorList>
            <person name="Peeters C."/>
        </authorList>
    </citation>
    <scope>NUCLEOTIDE SEQUENCE [LARGE SCALE GENOMIC DNA]</scope>
    <source>
        <strain evidence="6">LMG 22937</strain>
    </source>
</reference>
<dbReference type="InterPro" id="IPR000673">
    <property type="entry name" value="Sig_transdc_resp-reg_Me-estase"/>
</dbReference>
<feature type="domain" description="CheB-type methylesterase" evidence="5">
    <location>
        <begin position="11"/>
        <end position="201"/>
    </location>
</feature>
<dbReference type="Gene3D" id="3.40.50.180">
    <property type="entry name" value="Methylesterase CheB, C-terminal domain"/>
    <property type="match status" value="1"/>
</dbReference>
<dbReference type="Proteomes" id="UP000054925">
    <property type="component" value="Unassembled WGS sequence"/>
</dbReference>
<feature type="active site" evidence="4">
    <location>
        <position position="50"/>
    </location>
</feature>
<name>A0A158F5E3_9BURK</name>
<evidence type="ECO:0000313" key="6">
    <source>
        <dbReference type="EMBL" id="SAL15037.1"/>
    </source>
</evidence>
<protein>
    <recommendedName>
        <fullName evidence="2">protein-glutamate methylesterase</fullName>
        <ecNumber evidence="2">3.1.1.61</ecNumber>
    </recommendedName>
</protein>
<evidence type="ECO:0000256" key="1">
    <source>
        <dbReference type="ARBA" id="ARBA00022801"/>
    </source>
</evidence>
<dbReference type="PANTHER" id="PTHR42872:SF6">
    <property type="entry name" value="PROTEIN-GLUTAMATE METHYLESTERASE_PROTEIN-GLUTAMINE GLUTAMINASE"/>
    <property type="match status" value="1"/>
</dbReference>
<comment type="catalytic activity">
    <reaction evidence="3">
        <text>[protein]-L-glutamate 5-O-methyl ester + H2O = L-glutamyl-[protein] + methanol + H(+)</text>
        <dbReference type="Rhea" id="RHEA:23236"/>
        <dbReference type="Rhea" id="RHEA-COMP:10208"/>
        <dbReference type="Rhea" id="RHEA-COMP:10311"/>
        <dbReference type="ChEBI" id="CHEBI:15377"/>
        <dbReference type="ChEBI" id="CHEBI:15378"/>
        <dbReference type="ChEBI" id="CHEBI:17790"/>
        <dbReference type="ChEBI" id="CHEBI:29973"/>
        <dbReference type="ChEBI" id="CHEBI:82795"/>
        <dbReference type="EC" id="3.1.1.61"/>
    </reaction>
</comment>
<dbReference type="Pfam" id="PF01339">
    <property type="entry name" value="CheB_methylest"/>
    <property type="match status" value="1"/>
</dbReference>
<sequence length="207" mass="21669">MSTAPETPDFDAASIEAVVIGASAGGIEALNRLLPELPDDFGAAVLIVVHMRPDVPSLLPELFGARCRLPVVEPNDKDEITPGTIHLAPPGYHMLVEPDRSIALSIDPPVRFSRPSVDVLFESAALAYRERLLGVVLSGANDDGARGALAIREAGGHCWVQDPATAGATAMPRGAIANGAAHEILTLDDMAARFAAGIGRKRIGANR</sequence>
<feature type="active site" evidence="4">
    <location>
        <position position="23"/>
    </location>
</feature>
<comment type="caution">
    <text evidence="6">The sequence shown here is derived from an EMBL/GenBank/DDBJ whole genome shotgun (WGS) entry which is preliminary data.</text>
</comment>
<dbReference type="PANTHER" id="PTHR42872">
    <property type="entry name" value="PROTEIN-GLUTAMATE METHYLESTERASE/PROTEIN-GLUTAMINE GLUTAMINASE"/>
    <property type="match status" value="1"/>
</dbReference>
<dbReference type="EMBL" id="FCOL02000001">
    <property type="protein sequence ID" value="SAL15037.1"/>
    <property type="molecule type" value="Genomic_DNA"/>
</dbReference>
<dbReference type="InterPro" id="IPR035909">
    <property type="entry name" value="CheB_C"/>
</dbReference>
<gene>
    <name evidence="6" type="ORF">AWB67_00366</name>
</gene>
<evidence type="ECO:0000259" key="5">
    <source>
        <dbReference type="PROSITE" id="PS50122"/>
    </source>
</evidence>
<proteinExistence type="predicted"/>
<keyword evidence="4" id="KW-0145">Chemotaxis</keyword>
<dbReference type="GO" id="GO:0005737">
    <property type="term" value="C:cytoplasm"/>
    <property type="evidence" value="ECO:0007669"/>
    <property type="project" value="InterPro"/>
</dbReference>
<keyword evidence="7" id="KW-1185">Reference proteome</keyword>
<feature type="active site" evidence="4">
    <location>
        <position position="143"/>
    </location>
</feature>
<dbReference type="OrthoDB" id="9791760at2"/>
<organism evidence="6 7">
    <name type="scientific">Caballeronia terrestris</name>
    <dbReference type="NCBI Taxonomy" id="1226301"/>
    <lineage>
        <taxon>Bacteria</taxon>
        <taxon>Pseudomonadati</taxon>
        <taxon>Pseudomonadota</taxon>
        <taxon>Betaproteobacteria</taxon>
        <taxon>Burkholderiales</taxon>
        <taxon>Burkholderiaceae</taxon>
        <taxon>Caballeronia</taxon>
    </lineage>
</organism>
<dbReference type="PROSITE" id="PS50122">
    <property type="entry name" value="CHEB"/>
    <property type="match status" value="1"/>
</dbReference>
<evidence type="ECO:0000256" key="4">
    <source>
        <dbReference type="PROSITE-ProRule" id="PRU00050"/>
    </source>
</evidence>